<dbReference type="Proteomes" id="UP000887574">
    <property type="component" value="Unplaced"/>
</dbReference>
<name>A0A915DPU1_9BILA</name>
<protein>
    <submittedName>
        <fullName evidence="2">Uncharacterized protein</fullName>
    </submittedName>
</protein>
<evidence type="ECO:0000313" key="2">
    <source>
        <dbReference type="WBParaSite" id="jg2236"/>
    </source>
</evidence>
<proteinExistence type="predicted"/>
<reference evidence="2" key="1">
    <citation type="submission" date="2022-11" db="UniProtKB">
        <authorList>
            <consortium name="WormBaseParasite"/>
        </authorList>
    </citation>
    <scope>IDENTIFICATION</scope>
</reference>
<keyword evidence="1" id="KW-1185">Reference proteome</keyword>
<dbReference type="AlphaFoldDB" id="A0A915DPU1"/>
<accession>A0A915DPU1</accession>
<organism evidence="1 2">
    <name type="scientific">Ditylenchus dipsaci</name>
    <dbReference type="NCBI Taxonomy" id="166011"/>
    <lineage>
        <taxon>Eukaryota</taxon>
        <taxon>Metazoa</taxon>
        <taxon>Ecdysozoa</taxon>
        <taxon>Nematoda</taxon>
        <taxon>Chromadorea</taxon>
        <taxon>Rhabditida</taxon>
        <taxon>Tylenchina</taxon>
        <taxon>Tylenchomorpha</taxon>
        <taxon>Sphaerularioidea</taxon>
        <taxon>Anguinidae</taxon>
        <taxon>Anguininae</taxon>
        <taxon>Ditylenchus</taxon>
    </lineage>
</organism>
<dbReference type="WBParaSite" id="jg2236">
    <property type="protein sequence ID" value="jg2236"/>
    <property type="gene ID" value="jg2236"/>
</dbReference>
<sequence>MAFGNVQAVFALEQLLNNPGPQDSQIFLLLLRWPVAHQWAKMWNDMGCHAVLTGGVCMKPSKSGTAAADDDDDYKEN</sequence>
<evidence type="ECO:0000313" key="1">
    <source>
        <dbReference type="Proteomes" id="UP000887574"/>
    </source>
</evidence>